<dbReference type="AlphaFoldDB" id="Q1G303"/>
<protein>
    <submittedName>
        <fullName evidence="1">Uncharacterized protein</fullName>
    </submittedName>
</protein>
<proteinExistence type="evidence at transcript level"/>
<accession>Q1G303</accession>
<organism evidence="1">
    <name type="scientific">Arabidopsis thaliana</name>
    <name type="common">Mouse-ear cress</name>
    <dbReference type="NCBI Taxonomy" id="3702"/>
    <lineage>
        <taxon>Eukaryota</taxon>
        <taxon>Viridiplantae</taxon>
        <taxon>Streptophyta</taxon>
        <taxon>Embryophyta</taxon>
        <taxon>Tracheophyta</taxon>
        <taxon>Spermatophyta</taxon>
        <taxon>Magnoliopsida</taxon>
        <taxon>eudicotyledons</taxon>
        <taxon>Gunneridae</taxon>
        <taxon>Pentapetalae</taxon>
        <taxon>rosids</taxon>
        <taxon>malvids</taxon>
        <taxon>Brassicales</taxon>
        <taxon>Brassicaceae</taxon>
        <taxon>Camelineae</taxon>
        <taxon>Arabidopsis</taxon>
    </lineage>
</organism>
<evidence type="ECO:0000313" key="1">
    <source>
        <dbReference type="EMBL" id="ABF59154.1"/>
    </source>
</evidence>
<name>Q1G303_ARATH</name>
<reference evidence="1" key="1">
    <citation type="submission" date="2006-04" db="EMBL/GenBank/DDBJ databases">
        <authorList>
            <person name="Underwood B.A."/>
            <person name="Xiao Y."/>
            <person name="Moskal W."/>
            <person name="Monaghan E."/>
            <person name="Wang W."/>
            <person name="Redman J."/>
            <person name="Wu H.C."/>
            <person name="Utterback T."/>
            <person name="Town C.D."/>
        </authorList>
    </citation>
    <scope>NUCLEOTIDE SEQUENCE</scope>
</reference>
<sequence>MELGVNEIIRTYLFENHIMTFLKPCYVLFRRYQSLVYKPQLLDGAVSMPQDGTQSKEGA</sequence>
<dbReference type="EMBL" id="DQ492225">
    <property type="protein sequence ID" value="ABF59154.1"/>
    <property type="molecule type" value="mRNA"/>
</dbReference>